<evidence type="ECO:0000256" key="1">
    <source>
        <dbReference type="SAM" id="MobiDB-lite"/>
    </source>
</evidence>
<name>A0A316VL47_9BASI</name>
<accession>A0A316VL47</accession>
<dbReference type="RefSeq" id="XP_025358651.1">
    <property type="nucleotide sequence ID" value="XM_025498467.1"/>
</dbReference>
<feature type="region of interest" description="Disordered" evidence="1">
    <location>
        <begin position="61"/>
        <end position="80"/>
    </location>
</feature>
<dbReference type="InterPro" id="IPR036748">
    <property type="entry name" value="MTH938-like_sf"/>
</dbReference>
<dbReference type="PANTHER" id="PTHR21192">
    <property type="entry name" value="NUCLEAR PROTEIN E3-3"/>
    <property type="match status" value="1"/>
</dbReference>
<dbReference type="PANTHER" id="PTHR21192:SF2">
    <property type="entry name" value="NADH DEHYDROGENASE [UBIQUINONE] 1 ALPHA SUBCOMPLEX ASSEMBLY FACTOR 3"/>
    <property type="match status" value="1"/>
</dbReference>
<dbReference type="STRING" id="1280837.A0A316VL47"/>
<dbReference type="OrthoDB" id="20681at2759"/>
<feature type="compositionally biased region" description="Basic and acidic residues" evidence="1">
    <location>
        <begin position="61"/>
        <end position="72"/>
    </location>
</feature>
<gene>
    <name evidence="2" type="ORF">FA14DRAFT_159955</name>
</gene>
<dbReference type="EMBL" id="KZ819602">
    <property type="protein sequence ID" value="PWN38349.1"/>
    <property type="molecule type" value="Genomic_DNA"/>
</dbReference>
<dbReference type="InterPro" id="IPR007523">
    <property type="entry name" value="NDUFAF3/AAMDC"/>
</dbReference>
<dbReference type="InParanoid" id="A0A316VL47"/>
<organism evidence="2 3">
    <name type="scientific">Meira miltonrushii</name>
    <dbReference type="NCBI Taxonomy" id="1280837"/>
    <lineage>
        <taxon>Eukaryota</taxon>
        <taxon>Fungi</taxon>
        <taxon>Dikarya</taxon>
        <taxon>Basidiomycota</taxon>
        <taxon>Ustilaginomycotina</taxon>
        <taxon>Exobasidiomycetes</taxon>
        <taxon>Exobasidiales</taxon>
        <taxon>Brachybasidiaceae</taxon>
        <taxon>Meira</taxon>
    </lineage>
</organism>
<keyword evidence="3" id="KW-1185">Reference proteome</keyword>
<dbReference type="Proteomes" id="UP000245771">
    <property type="component" value="Unassembled WGS sequence"/>
</dbReference>
<reference evidence="2 3" key="1">
    <citation type="journal article" date="2018" name="Mol. Biol. Evol.">
        <title>Broad Genomic Sampling Reveals a Smut Pathogenic Ancestry of the Fungal Clade Ustilaginomycotina.</title>
        <authorList>
            <person name="Kijpornyongpan T."/>
            <person name="Mondo S.J."/>
            <person name="Barry K."/>
            <person name="Sandor L."/>
            <person name="Lee J."/>
            <person name="Lipzen A."/>
            <person name="Pangilinan J."/>
            <person name="LaButti K."/>
            <person name="Hainaut M."/>
            <person name="Henrissat B."/>
            <person name="Grigoriev I.V."/>
            <person name="Spatafora J.W."/>
            <person name="Aime M.C."/>
        </authorList>
    </citation>
    <scope>NUCLEOTIDE SEQUENCE [LARGE SCALE GENOMIC DNA]</scope>
    <source>
        <strain evidence="2 3">MCA 3882</strain>
    </source>
</reference>
<dbReference type="GO" id="GO:0032981">
    <property type="term" value="P:mitochondrial respiratory chain complex I assembly"/>
    <property type="evidence" value="ECO:0007669"/>
    <property type="project" value="TreeGrafter"/>
</dbReference>
<dbReference type="GO" id="GO:0005743">
    <property type="term" value="C:mitochondrial inner membrane"/>
    <property type="evidence" value="ECO:0007669"/>
    <property type="project" value="TreeGrafter"/>
</dbReference>
<dbReference type="GeneID" id="37020248"/>
<dbReference type="AlphaFoldDB" id="A0A316VL47"/>
<dbReference type="Gene3D" id="3.40.1230.10">
    <property type="entry name" value="MTH938-like"/>
    <property type="match status" value="1"/>
</dbReference>
<proteinExistence type="predicted"/>
<dbReference type="Pfam" id="PF04430">
    <property type="entry name" value="DUF498"/>
    <property type="match status" value="1"/>
</dbReference>
<protein>
    <submittedName>
        <fullName evidence="2">DUF498-domain-containing protein</fullName>
    </submittedName>
</protein>
<dbReference type="SUPFAM" id="SSF64076">
    <property type="entry name" value="MTH938-like"/>
    <property type="match status" value="1"/>
</dbReference>
<evidence type="ECO:0000313" key="2">
    <source>
        <dbReference type="EMBL" id="PWN38349.1"/>
    </source>
</evidence>
<evidence type="ECO:0000313" key="3">
    <source>
        <dbReference type="Proteomes" id="UP000245771"/>
    </source>
</evidence>
<sequence length="244" mass="27186">MASRQSQLLRAAIRGNGRNILPQQKICTRSVGSFTAGKGADATSRLGRSLWPNYGREIHTSSKALRDERDPGGKPIPTDGSYRTVYDDFNNITASDDPQLSVRSMGDSNFTLSDGLVCRTPIIMIQKQVMLWDAPLLSHDKDAKAIVMPSGVGWEDWNDDVWRVFELAQPRPEIIIFGTGKTVLPPPLKIRKYLNSLGIQIEAHDTRNACSTYNLLNEEQRMVAAALLPNVRQPTKRIKTSEQP</sequence>